<dbReference type="PANTHER" id="PTHR12893:SF2">
    <property type="entry name" value="GOLGI REASSEMBLY-STACKING PROTEIN 1"/>
    <property type="match status" value="1"/>
</dbReference>
<evidence type="ECO:0000256" key="3">
    <source>
        <dbReference type="ARBA" id="ARBA00022553"/>
    </source>
</evidence>
<feature type="compositionally biased region" description="Polar residues" evidence="10">
    <location>
        <begin position="326"/>
        <end position="341"/>
    </location>
</feature>
<dbReference type="FunFam" id="2.30.42.10:FF:000026">
    <property type="entry name" value="Golgi reassembly stacking protein 2"/>
    <property type="match status" value="1"/>
</dbReference>
<comment type="subcellular location">
    <subcellularLocation>
        <location evidence="1">Golgi apparatus membrane</location>
    </subcellularLocation>
</comment>
<keyword evidence="6" id="KW-0333">Golgi apparatus</keyword>
<evidence type="ECO:0000256" key="9">
    <source>
        <dbReference type="PIRSR" id="PIRSR607583-1"/>
    </source>
</evidence>
<keyword evidence="7" id="KW-0472">Membrane</keyword>
<evidence type="ECO:0000256" key="10">
    <source>
        <dbReference type="SAM" id="MobiDB-lite"/>
    </source>
</evidence>
<dbReference type="InterPro" id="IPR024958">
    <property type="entry name" value="GRASP_PDZ"/>
</dbReference>
<evidence type="ECO:0000313" key="13">
    <source>
        <dbReference type="Proteomes" id="UP000264800"/>
    </source>
</evidence>
<accession>A0A3Q3BM21</accession>
<dbReference type="GeneTree" id="ENSGT00390000008686"/>
<feature type="compositionally biased region" description="Basic and acidic residues" evidence="10">
    <location>
        <begin position="438"/>
        <end position="454"/>
    </location>
</feature>
<evidence type="ECO:0000256" key="6">
    <source>
        <dbReference type="ARBA" id="ARBA00023034"/>
    </source>
</evidence>
<evidence type="ECO:0000256" key="7">
    <source>
        <dbReference type="ARBA" id="ARBA00023136"/>
    </source>
</evidence>
<feature type="region of interest" description="Disordered" evidence="10">
    <location>
        <begin position="210"/>
        <end position="244"/>
    </location>
</feature>
<dbReference type="SUPFAM" id="SSF50156">
    <property type="entry name" value="PDZ domain-like"/>
    <property type="match status" value="2"/>
</dbReference>
<keyword evidence="9" id="KW-0862">Zinc</keyword>
<keyword evidence="13" id="KW-1185">Reference proteome</keyword>
<dbReference type="OMA" id="AVRMEVY"/>
<name>A0A3Q3BM21_KRYMA</name>
<dbReference type="FunFam" id="2.30.42.10:FF:000056">
    <property type="entry name" value="Golgi reassembly-stacking protein 2 isoform 1"/>
    <property type="match status" value="1"/>
</dbReference>
<evidence type="ECO:0000256" key="5">
    <source>
        <dbReference type="ARBA" id="ARBA00022737"/>
    </source>
</evidence>
<dbReference type="PANTHER" id="PTHR12893">
    <property type="entry name" value="GOLGI REASSEMBLY STACKING PROTEIN GRASP"/>
    <property type="match status" value="1"/>
</dbReference>
<feature type="region of interest" description="Disordered" evidence="10">
    <location>
        <begin position="325"/>
        <end position="454"/>
    </location>
</feature>
<evidence type="ECO:0000256" key="4">
    <source>
        <dbReference type="ARBA" id="ARBA00022707"/>
    </source>
</evidence>
<feature type="binding site" evidence="9">
    <location>
        <position position="20"/>
    </location>
    <ligand>
        <name>Zn(2+)</name>
        <dbReference type="ChEBI" id="CHEBI:29105"/>
    </ligand>
</feature>
<sequence>MGLSQSLEASEGGTYGYHVHGVQPNSPAEKAGLQPFFDFILSLDNKRLNEENDLLKELLKANMEKAVRMEVYSTKTTRVRELDVVPSNMWGGQGLLGASVRFCSYQGANENVWHVLDVEASSPAALAGLQPYSDYIVGADQVLQDSEDFFSLIEAHEGKPLKLLVYDTQTDTCREVMVTPNGAWGGEGSLGCGIGYGYLHRIPVNPDVSTVKPSSLVPEEKPSPQQPSHGYTEAPLMTSSSQSEDLLDVEQITLQQASLLPPIQRVTDPDSEVTATNPDPLDLMDKLDLSTSSIDMTNTSLAMQEEKEAEISGVAELEDSVLLSLSAENQSESQELVSQSAEDLPAAHTAPDAVSDSGGPSAESSHLVAESTDQRSVLSEPSSSPGLPEEPAEEPPSPSPVDLVPASTLNESTTDSRPPQTSEDAQRSVCESAGSAHQCDHEHGEEEPEETRSE</sequence>
<dbReference type="KEGG" id="kmr:108238663"/>
<dbReference type="RefSeq" id="XP_017276395.1">
    <property type="nucleotide sequence ID" value="XM_017420906.3"/>
</dbReference>
<keyword evidence="5" id="KW-0677">Repeat</keyword>
<dbReference type="GO" id="GO:0046872">
    <property type="term" value="F:metal ion binding"/>
    <property type="evidence" value="ECO:0007669"/>
    <property type="project" value="UniProtKB-KW"/>
</dbReference>
<dbReference type="PROSITE" id="PS51865">
    <property type="entry name" value="PDZ_GRASP"/>
    <property type="match status" value="2"/>
</dbReference>
<dbReference type="Gene3D" id="2.30.42.10">
    <property type="match status" value="2"/>
</dbReference>
<feature type="compositionally biased region" description="Low complexity" evidence="10">
    <location>
        <begin position="379"/>
        <end position="389"/>
    </location>
</feature>
<feature type="domain" description="PDZ GRASP-type" evidence="11">
    <location>
        <begin position="15"/>
        <end position="105"/>
    </location>
</feature>
<dbReference type="Ensembl" id="ENSKMAT00000026748.1">
    <property type="protein sequence ID" value="ENSKMAP00000026409.1"/>
    <property type="gene ID" value="ENSKMAG00000019595.1"/>
</dbReference>
<feature type="domain" description="PDZ GRASP-type" evidence="11">
    <location>
        <begin position="111"/>
        <end position="199"/>
    </location>
</feature>
<feature type="binding site" evidence="9">
    <location>
        <position position="18"/>
    </location>
    <ligand>
        <name>Zn(2+)</name>
        <dbReference type="ChEBI" id="CHEBI:29105"/>
    </ligand>
</feature>
<evidence type="ECO:0000313" key="12">
    <source>
        <dbReference type="Ensembl" id="ENSKMAP00000026409.1"/>
    </source>
</evidence>
<dbReference type="InterPro" id="IPR007583">
    <property type="entry name" value="GRASP55_65"/>
</dbReference>
<reference evidence="12" key="1">
    <citation type="submission" date="2025-08" db="UniProtKB">
        <authorList>
            <consortium name="Ensembl"/>
        </authorList>
    </citation>
    <scope>IDENTIFICATION</scope>
</reference>
<protein>
    <submittedName>
        <fullName evidence="12">Golgi reassembly stacking protein 1a</fullName>
    </submittedName>
</protein>
<proteinExistence type="inferred from homology"/>
<keyword evidence="9" id="KW-0479">Metal-binding</keyword>
<feature type="compositionally biased region" description="Polar residues" evidence="10">
    <location>
        <begin position="407"/>
        <end position="423"/>
    </location>
</feature>
<dbReference type="CTD" id="492770"/>
<evidence type="ECO:0000256" key="1">
    <source>
        <dbReference type="ARBA" id="ARBA00004394"/>
    </source>
</evidence>
<feature type="region of interest" description="Disordered" evidence="10">
    <location>
        <begin position="263"/>
        <end position="284"/>
    </location>
</feature>
<evidence type="ECO:0000259" key="11">
    <source>
        <dbReference type="PROSITE" id="PS51865"/>
    </source>
</evidence>
<organism evidence="12 13">
    <name type="scientific">Kryptolebias marmoratus</name>
    <name type="common">Mangrove killifish</name>
    <name type="synonym">Rivulus marmoratus</name>
    <dbReference type="NCBI Taxonomy" id="37003"/>
    <lineage>
        <taxon>Eukaryota</taxon>
        <taxon>Metazoa</taxon>
        <taxon>Chordata</taxon>
        <taxon>Craniata</taxon>
        <taxon>Vertebrata</taxon>
        <taxon>Euteleostomi</taxon>
        <taxon>Actinopterygii</taxon>
        <taxon>Neopterygii</taxon>
        <taxon>Teleostei</taxon>
        <taxon>Neoteleostei</taxon>
        <taxon>Acanthomorphata</taxon>
        <taxon>Ovalentaria</taxon>
        <taxon>Atherinomorphae</taxon>
        <taxon>Cyprinodontiformes</taxon>
        <taxon>Rivulidae</taxon>
        <taxon>Kryptolebias</taxon>
    </lineage>
</organism>
<dbReference type="GO" id="GO:0000139">
    <property type="term" value="C:Golgi membrane"/>
    <property type="evidence" value="ECO:0007669"/>
    <property type="project" value="UniProtKB-SubCell"/>
</dbReference>
<dbReference type="InterPro" id="IPR036034">
    <property type="entry name" value="PDZ_sf"/>
</dbReference>
<dbReference type="GO" id="GO:0007030">
    <property type="term" value="P:Golgi organization"/>
    <property type="evidence" value="ECO:0007669"/>
    <property type="project" value="TreeGrafter"/>
</dbReference>
<dbReference type="GeneID" id="108238663"/>
<dbReference type="Proteomes" id="UP000264800">
    <property type="component" value="Unplaced"/>
</dbReference>
<dbReference type="AlphaFoldDB" id="A0A3Q3BM21"/>
<feature type="binding site" evidence="9">
    <location>
        <position position="103"/>
    </location>
    <ligand>
        <name>Zn(2+)</name>
        <dbReference type="ChEBI" id="CHEBI:29105"/>
    </ligand>
</feature>
<dbReference type="STRING" id="37003.ENSKMAP00000026409"/>
<comment type="similarity">
    <text evidence="2">Belongs to the GORASP family.</text>
</comment>
<dbReference type="OrthoDB" id="3318at2759"/>
<evidence type="ECO:0000256" key="8">
    <source>
        <dbReference type="ARBA" id="ARBA00023288"/>
    </source>
</evidence>
<keyword evidence="4" id="KW-0519">Myristate</keyword>
<keyword evidence="8" id="KW-0449">Lipoprotein</keyword>
<keyword evidence="3" id="KW-0597">Phosphoprotein</keyword>
<reference evidence="12" key="2">
    <citation type="submission" date="2025-09" db="UniProtKB">
        <authorList>
            <consortium name="Ensembl"/>
        </authorList>
    </citation>
    <scope>IDENTIFICATION</scope>
</reference>
<dbReference type="Pfam" id="PF04495">
    <property type="entry name" value="GRASP55_65"/>
    <property type="match status" value="1"/>
</dbReference>
<evidence type="ECO:0000256" key="2">
    <source>
        <dbReference type="ARBA" id="ARBA00007144"/>
    </source>
</evidence>